<keyword evidence="2" id="KW-0902">Two-component regulatory system</keyword>
<evidence type="ECO:0000313" key="11">
    <source>
        <dbReference type="Proteomes" id="UP000585437"/>
    </source>
</evidence>
<dbReference type="InterPro" id="IPR011006">
    <property type="entry name" value="CheY-like_superfamily"/>
</dbReference>
<evidence type="ECO:0000256" key="1">
    <source>
        <dbReference type="ARBA" id="ARBA00022553"/>
    </source>
</evidence>
<keyword evidence="3" id="KW-0805">Transcription regulation</keyword>
<evidence type="ECO:0000256" key="2">
    <source>
        <dbReference type="ARBA" id="ARBA00023012"/>
    </source>
</evidence>
<dbReference type="PROSITE" id="PS51755">
    <property type="entry name" value="OMPR_PHOB"/>
    <property type="match status" value="1"/>
</dbReference>
<dbReference type="GO" id="GO:0000976">
    <property type="term" value="F:transcription cis-regulatory region binding"/>
    <property type="evidence" value="ECO:0007669"/>
    <property type="project" value="TreeGrafter"/>
</dbReference>
<dbReference type="Gene3D" id="6.10.250.690">
    <property type="match status" value="1"/>
</dbReference>
<feature type="domain" description="Response regulatory" evidence="8">
    <location>
        <begin position="2"/>
        <end position="117"/>
    </location>
</feature>
<dbReference type="AlphaFoldDB" id="A0A7X0MUT6"/>
<dbReference type="Proteomes" id="UP000585437">
    <property type="component" value="Unassembled WGS sequence"/>
</dbReference>
<dbReference type="Pfam" id="PF00072">
    <property type="entry name" value="Response_reg"/>
    <property type="match status" value="1"/>
</dbReference>
<protein>
    <submittedName>
        <fullName evidence="10">DNA-binding response OmpR family regulator</fullName>
    </submittedName>
</protein>
<dbReference type="PROSITE" id="PS50110">
    <property type="entry name" value="RESPONSE_REGULATORY"/>
    <property type="match status" value="1"/>
</dbReference>
<comment type="caution">
    <text evidence="10">The sequence shown here is derived from an EMBL/GenBank/DDBJ whole genome shotgun (WGS) entry which is preliminary data.</text>
</comment>
<evidence type="ECO:0000259" key="9">
    <source>
        <dbReference type="PROSITE" id="PS51755"/>
    </source>
</evidence>
<reference evidence="10 11" key="1">
    <citation type="submission" date="2020-08" db="EMBL/GenBank/DDBJ databases">
        <title>The Agave Microbiome: Exploring the role of microbial communities in plant adaptations to desert environments.</title>
        <authorList>
            <person name="Partida-Martinez L.P."/>
        </authorList>
    </citation>
    <scope>NUCLEOTIDE SEQUENCE [LARGE SCALE GENOMIC DNA]</scope>
    <source>
        <strain evidence="10 11">AS3.12</strain>
    </source>
</reference>
<dbReference type="InterPro" id="IPR001867">
    <property type="entry name" value="OmpR/PhoB-type_DNA-bd"/>
</dbReference>
<dbReference type="InterPro" id="IPR039420">
    <property type="entry name" value="WalR-like"/>
</dbReference>
<dbReference type="SMART" id="SM00862">
    <property type="entry name" value="Trans_reg_C"/>
    <property type="match status" value="1"/>
</dbReference>
<dbReference type="RefSeq" id="WP_184655745.1">
    <property type="nucleotide sequence ID" value="NZ_JACHBU010000009.1"/>
</dbReference>
<dbReference type="SUPFAM" id="SSF52172">
    <property type="entry name" value="CheY-like"/>
    <property type="match status" value="1"/>
</dbReference>
<evidence type="ECO:0000256" key="6">
    <source>
        <dbReference type="PROSITE-ProRule" id="PRU00169"/>
    </source>
</evidence>
<organism evidence="10 11">
    <name type="scientific">Rhizobium soli</name>
    <dbReference type="NCBI Taxonomy" id="424798"/>
    <lineage>
        <taxon>Bacteria</taxon>
        <taxon>Pseudomonadati</taxon>
        <taxon>Pseudomonadota</taxon>
        <taxon>Alphaproteobacteria</taxon>
        <taxon>Hyphomicrobiales</taxon>
        <taxon>Rhizobiaceae</taxon>
        <taxon>Rhizobium/Agrobacterium group</taxon>
        <taxon>Rhizobium</taxon>
    </lineage>
</organism>
<name>A0A7X0MUT6_9HYPH</name>
<evidence type="ECO:0000259" key="8">
    <source>
        <dbReference type="PROSITE" id="PS50110"/>
    </source>
</evidence>
<dbReference type="Pfam" id="PF00486">
    <property type="entry name" value="Trans_reg_C"/>
    <property type="match status" value="1"/>
</dbReference>
<evidence type="ECO:0000256" key="3">
    <source>
        <dbReference type="ARBA" id="ARBA00023015"/>
    </source>
</evidence>
<keyword evidence="11" id="KW-1185">Reference proteome</keyword>
<gene>
    <name evidence="10" type="ORF">F4695_003996</name>
</gene>
<dbReference type="EMBL" id="JACHBU010000009">
    <property type="protein sequence ID" value="MBB6510605.1"/>
    <property type="molecule type" value="Genomic_DNA"/>
</dbReference>
<evidence type="ECO:0000256" key="7">
    <source>
        <dbReference type="PROSITE-ProRule" id="PRU01091"/>
    </source>
</evidence>
<dbReference type="SMART" id="SM00448">
    <property type="entry name" value="REC"/>
    <property type="match status" value="1"/>
</dbReference>
<proteinExistence type="predicted"/>
<dbReference type="GO" id="GO:0005829">
    <property type="term" value="C:cytosol"/>
    <property type="evidence" value="ECO:0007669"/>
    <property type="project" value="TreeGrafter"/>
</dbReference>
<evidence type="ECO:0000313" key="10">
    <source>
        <dbReference type="EMBL" id="MBB6510605.1"/>
    </source>
</evidence>
<dbReference type="GO" id="GO:0032993">
    <property type="term" value="C:protein-DNA complex"/>
    <property type="evidence" value="ECO:0007669"/>
    <property type="project" value="TreeGrafter"/>
</dbReference>
<dbReference type="Gene3D" id="1.10.10.10">
    <property type="entry name" value="Winged helix-like DNA-binding domain superfamily/Winged helix DNA-binding domain"/>
    <property type="match status" value="1"/>
</dbReference>
<evidence type="ECO:0000256" key="5">
    <source>
        <dbReference type="ARBA" id="ARBA00023163"/>
    </source>
</evidence>
<dbReference type="GO" id="GO:0000156">
    <property type="term" value="F:phosphorelay response regulator activity"/>
    <property type="evidence" value="ECO:0007669"/>
    <property type="project" value="TreeGrafter"/>
</dbReference>
<keyword evidence="1 6" id="KW-0597">Phosphoprotein</keyword>
<evidence type="ECO:0000256" key="4">
    <source>
        <dbReference type="ARBA" id="ARBA00023125"/>
    </source>
</evidence>
<feature type="domain" description="OmpR/PhoB-type" evidence="9">
    <location>
        <begin position="125"/>
        <end position="223"/>
    </location>
</feature>
<dbReference type="InterPro" id="IPR036388">
    <property type="entry name" value="WH-like_DNA-bd_sf"/>
</dbReference>
<dbReference type="Gene3D" id="3.40.50.2300">
    <property type="match status" value="1"/>
</dbReference>
<keyword evidence="5" id="KW-0804">Transcription</keyword>
<sequence length="231" mass="25568">MKLLLVEDHLSLAEMLMDQFSRAGYTVDAVRTGDQALLLVEANDYDAMLLDLGLPGQDGMSVLRTVRSSGRKRLPIIVLTARDDIRNRIDGLDAGADDYVTKPFDWGELEARVRAVLRRPSELAPELFEFGNVSIAPARMEVQVGGRPLALARRELALLDELLRAAPRILVRDRLEDRLYTMNEAVTPNAIEAIASRLRKSLAAADADIRIATVRGVGYRLVESKSSDDVD</sequence>
<dbReference type="PANTHER" id="PTHR48111:SF1">
    <property type="entry name" value="TWO-COMPONENT RESPONSE REGULATOR ORR33"/>
    <property type="match status" value="1"/>
</dbReference>
<dbReference type="InterPro" id="IPR001789">
    <property type="entry name" value="Sig_transdc_resp-reg_receiver"/>
</dbReference>
<feature type="DNA-binding region" description="OmpR/PhoB-type" evidence="7">
    <location>
        <begin position="125"/>
        <end position="223"/>
    </location>
</feature>
<accession>A0A7X0MUT6</accession>
<keyword evidence="4 7" id="KW-0238">DNA-binding</keyword>
<dbReference type="PANTHER" id="PTHR48111">
    <property type="entry name" value="REGULATOR OF RPOS"/>
    <property type="match status" value="1"/>
</dbReference>
<feature type="modified residue" description="4-aspartylphosphate" evidence="6">
    <location>
        <position position="51"/>
    </location>
</feature>
<dbReference type="CDD" id="cd00383">
    <property type="entry name" value="trans_reg_C"/>
    <property type="match status" value="1"/>
</dbReference>
<dbReference type="GO" id="GO:0006355">
    <property type="term" value="P:regulation of DNA-templated transcription"/>
    <property type="evidence" value="ECO:0007669"/>
    <property type="project" value="InterPro"/>
</dbReference>